<proteinExistence type="predicted"/>
<dbReference type="InterPro" id="IPR003675">
    <property type="entry name" value="Rce1/LyrA-like_dom"/>
</dbReference>
<comment type="caution">
    <text evidence="3">The sequence shown here is derived from an EMBL/GenBank/DDBJ whole genome shotgun (WGS) entry which is preliminary data.</text>
</comment>
<gene>
    <name evidence="3" type="ORF">ABR189_18080</name>
</gene>
<evidence type="ECO:0000313" key="4">
    <source>
        <dbReference type="Proteomes" id="UP001549749"/>
    </source>
</evidence>
<feature type="transmembrane region" description="Helical" evidence="1">
    <location>
        <begin position="268"/>
        <end position="288"/>
    </location>
</feature>
<feature type="domain" description="CAAX prenyl protease 2/Lysostaphin resistance protein A-like" evidence="2">
    <location>
        <begin position="157"/>
        <end position="245"/>
    </location>
</feature>
<keyword evidence="1" id="KW-0472">Membrane</keyword>
<keyword evidence="4" id="KW-1185">Reference proteome</keyword>
<accession>A0ABV2T8D0</accession>
<dbReference type="GO" id="GO:0016787">
    <property type="term" value="F:hydrolase activity"/>
    <property type="evidence" value="ECO:0007669"/>
    <property type="project" value="UniProtKB-KW"/>
</dbReference>
<dbReference type="Proteomes" id="UP001549749">
    <property type="component" value="Unassembled WGS sequence"/>
</dbReference>
<dbReference type="InterPro" id="IPR052710">
    <property type="entry name" value="CAAX_protease"/>
</dbReference>
<dbReference type="EC" id="3.4.-.-" evidence="3"/>
<evidence type="ECO:0000256" key="1">
    <source>
        <dbReference type="SAM" id="Phobius"/>
    </source>
</evidence>
<dbReference type="EMBL" id="JBEXAC010000002">
    <property type="protein sequence ID" value="MET6999303.1"/>
    <property type="molecule type" value="Genomic_DNA"/>
</dbReference>
<protein>
    <submittedName>
        <fullName evidence="3">CPBP family intramembrane glutamic endopeptidase</fullName>
        <ecNumber evidence="3">3.4.-.-</ecNumber>
    </submittedName>
</protein>
<dbReference type="Pfam" id="PF02517">
    <property type="entry name" value="Rce1-like"/>
    <property type="match status" value="1"/>
</dbReference>
<dbReference type="PANTHER" id="PTHR36435">
    <property type="entry name" value="SLR1288 PROTEIN"/>
    <property type="match status" value="1"/>
</dbReference>
<evidence type="ECO:0000259" key="2">
    <source>
        <dbReference type="Pfam" id="PF02517"/>
    </source>
</evidence>
<reference evidence="3 4" key="1">
    <citation type="submission" date="2024-06" db="EMBL/GenBank/DDBJ databases">
        <title>Chitinophaga defluvii sp. nov., isolated from municipal sewage.</title>
        <authorList>
            <person name="Zhang L."/>
        </authorList>
    </citation>
    <scope>NUCLEOTIDE SEQUENCE [LARGE SCALE GENOMIC DNA]</scope>
    <source>
        <strain evidence="3 4">H8</strain>
    </source>
</reference>
<name>A0ABV2T8D0_9BACT</name>
<keyword evidence="1" id="KW-1133">Transmembrane helix</keyword>
<dbReference type="PANTHER" id="PTHR36435:SF1">
    <property type="entry name" value="CAAX AMINO TERMINAL PROTEASE FAMILY PROTEIN"/>
    <property type="match status" value="1"/>
</dbReference>
<feature type="transmembrane region" description="Helical" evidence="1">
    <location>
        <begin position="98"/>
        <end position="122"/>
    </location>
</feature>
<feature type="transmembrane region" description="Helical" evidence="1">
    <location>
        <begin position="157"/>
        <end position="180"/>
    </location>
</feature>
<keyword evidence="3" id="KW-0378">Hydrolase</keyword>
<feature type="transmembrane region" description="Helical" evidence="1">
    <location>
        <begin position="232"/>
        <end position="256"/>
    </location>
</feature>
<evidence type="ECO:0000313" key="3">
    <source>
        <dbReference type="EMBL" id="MET6999303.1"/>
    </source>
</evidence>
<feature type="transmembrane region" description="Helical" evidence="1">
    <location>
        <begin position="12"/>
        <end position="31"/>
    </location>
</feature>
<feature type="transmembrane region" description="Helical" evidence="1">
    <location>
        <begin position="192"/>
        <end position="212"/>
    </location>
</feature>
<keyword evidence="1" id="KW-0812">Transmembrane</keyword>
<organism evidence="3 4">
    <name type="scientific">Chitinophaga defluvii</name>
    <dbReference type="NCBI Taxonomy" id="3163343"/>
    <lineage>
        <taxon>Bacteria</taxon>
        <taxon>Pseudomonadati</taxon>
        <taxon>Bacteroidota</taxon>
        <taxon>Chitinophagia</taxon>
        <taxon>Chitinophagales</taxon>
        <taxon>Chitinophagaceae</taxon>
        <taxon>Chitinophaga</taxon>
    </lineage>
</organism>
<dbReference type="RefSeq" id="WP_354661872.1">
    <property type="nucleotide sequence ID" value="NZ_JBEXAC010000002.1"/>
</dbReference>
<sequence>MIGYLKQYPPLLQFVTFVGFFIGFMLLYILFLNTVFPAFSGYTALELYNTANQKDPKVIGYLKLTQFLYTLTVYLAPSAIFAYLWQSRPLAGVGMHKAPAPILIILSILIMFCSLAMVGTLAEWNQSWPLPQSIRDAQAQLEKITGVMLRMPHISDLFINLLLIALIPAIGEELFFRGVLQPVMIDMMRMKWLGVIFTAIIFSAIHGDMLGFMPRILLGFLLGAIYQISGNLWLSIIAHFFNNGMQVMAMFLFQAGYVKTDPSKEEHIAWYLAVASFLITTGLLWALYKKTPVPQVEATDTEED</sequence>
<feature type="transmembrane region" description="Helical" evidence="1">
    <location>
        <begin position="67"/>
        <end position="86"/>
    </location>
</feature>